<feature type="transmembrane region" description="Helical" evidence="1">
    <location>
        <begin position="193"/>
        <end position="210"/>
    </location>
</feature>
<keyword evidence="1" id="KW-0812">Transmembrane</keyword>
<dbReference type="RefSeq" id="WP_151577223.1">
    <property type="nucleotide sequence ID" value="NZ_WBWX01000024.1"/>
</dbReference>
<feature type="transmembrane region" description="Helical" evidence="1">
    <location>
        <begin position="159"/>
        <end position="181"/>
    </location>
</feature>
<protein>
    <submittedName>
        <fullName evidence="2">COG4280 domain-containing protein</fullName>
    </submittedName>
</protein>
<evidence type="ECO:0000313" key="2">
    <source>
        <dbReference type="EMBL" id="KAB2788955.1"/>
    </source>
</evidence>
<comment type="caution">
    <text evidence="2">The sequence shown here is derived from an EMBL/GenBank/DDBJ whole genome shotgun (WGS) entry which is preliminary data.</text>
</comment>
<evidence type="ECO:0000313" key="3">
    <source>
        <dbReference type="Proteomes" id="UP000441102"/>
    </source>
</evidence>
<accession>A0A6I0DFA4</accession>
<keyword evidence="1" id="KW-1133">Transmembrane helix</keyword>
<feature type="transmembrane region" description="Helical" evidence="1">
    <location>
        <begin position="12"/>
        <end position="37"/>
    </location>
</feature>
<feature type="transmembrane region" description="Helical" evidence="1">
    <location>
        <begin position="222"/>
        <end position="242"/>
    </location>
</feature>
<dbReference type="AlphaFoldDB" id="A0A6I0DFA4"/>
<keyword evidence="1" id="KW-0472">Membrane</keyword>
<dbReference type="Proteomes" id="UP000441102">
    <property type="component" value="Unassembled WGS sequence"/>
</dbReference>
<proteinExistence type="predicted"/>
<name>A0A6I0DFA4_BRUAN</name>
<feature type="transmembrane region" description="Helical" evidence="1">
    <location>
        <begin position="44"/>
        <end position="65"/>
    </location>
</feature>
<gene>
    <name evidence="2" type="ORF">F9L06_25895</name>
</gene>
<organism evidence="2 3">
    <name type="scientific">Brucella anthropi</name>
    <name type="common">Ochrobactrum anthropi</name>
    <dbReference type="NCBI Taxonomy" id="529"/>
    <lineage>
        <taxon>Bacteria</taxon>
        <taxon>Pseudomonadati</taxon>
        <taxon>Pseudomonadota</taxon>
        <taxon>Alphaproteobacteria</taxon>
        <taxon>Hyphomicrobiales</taxon>
        <taxon>Brucellaceae</taxon>
        <taxon>Brucella/Ochrobactrum group</taxon>
        <taxon>Brucella</taxon>
    </lineage>
</organism>
<reference evidence="2 3" key="1">
    <citation type="submission" date="2019-09" db="EMBL/GenBank/DDBJ databases">
        <title>Taxonomic organization of the family Brucellaceae based on a phylogenomic approach.</title>
        <authorList>
            <person name="Leclercq S."/>
            <person name="Cloeckaert A."/>
            <person name="Zygmunt M.S."/>
        </authorList>
    </citation>
    <scope>NUCLEOTIDE SEQUENCE [LARGE SCALE GENOMIC DNA]</scope>
    <source>
        <strain evidence="2 3">CCUG 34461</strain>
    </source>
</reference>
<sequence length="251" mass="26486">MDHSSWTIAAPAIGSAFLASIVEVVEAFTIILAVGVLRGWRPAIAGTLAALVVLAVTVIALGPLLDRIPLHSLQLVIGVLLLLFGMGWLRKAILRSAGIIPLHDENAAFLAEQADLSDAAARHQTSLSWLAGMTAFKGVLLEGLEVIFIVIAVGSGRGLTWAASLGALAACVLVLLVGAIIHKPLSRVPENTLKFAVAIMLSSFGVFWTGEGLGIEWPGQDLMLFTFAILFLITGLAMAHTLRSTPEEQLP</sequence>
<feature type="transmembrane region" description="Helical" evidence="1">
    <location>
        <begin position="71"/>
        <end position="89"/>
    </location>
</feature>
<evidence type="ECO:0000256" key="1">
    <source>
        <dbReference type="SAM" id="Phobius"/>
    </source>
</evidence>
<feature type="transmembrane region" description="Helical" evidence="1">
    <location>
        <begin position="129"/>
        <end position="153"/>
    </location>
</feature>
<dbReference type="EMBL" id="WBWX01000024">
    <property type="protein sequence ID" value="KAB2788955.1"/>
    <property type="molecule type" value="Genomic_DNA"/>
</dbReference>